<dbReference type="GO" id="GO:0032259">
    <property type="term" value="P:methylation"/>
    <property type="evidence" value="ECO:0007669"/>
    <property type="project" value="UniProtKB-KW"/>
</dbReference>
<comment type="caution">
    <text evidence="2">The sequence shown here is derived from an EMBL/GenBank/DDBJ whole genome shotgun (WGS) entry which is preliminary data.</text>
</comment>
<accession>A0A6P2C411</accession>
<feature type="domain" description="Methyltransferase" evidence="1">
    <location>
        <begin position="46"/>
        <end position="141"/>
    </location>
</feature>
<dbReference type="OrthoDB" id="9810615at2"/>
<dbReference type="Gene3D" id="3.40.50.150">
    <property type="entry name" value="Vaccinia Virus protein VP39"/>
    <property type="match status" value="1"/>
</dbReference>
<proteinExistence type="predicted"/>
<dbReference type="Proteomes" id="UP000460272">
    <property type="component" value="Unassembled WGS sequence"/>
</dbReference>
<evidence type="ECO:0000313" key="2">
    <source>
        <dbReference type="EMBL" id="TVZ04931.1"/>
    </source>
</evidence>
<dbReference type="SUPFAM" id="SSF53335">
    <property type="entry name" value="S-adenosyl-L-methionine-dependent methyltransferases"/>
    <property type="match status" value="1"/>
</dbReference>
<dbReference type="AlphaFoldDB" id="A0A6P2C411"/>
<gene>
    <name evidence="2" type="ORF">EAS64_09860</name>
</gene>
<evidence type="ECO:0000259" key="1">
    <source>
        <dbReference type="Pfam" id="PF13649"/>
    </source>
</evidence>
<dbReference type="RefSeq" id="WP_145852637.1">
    <property type="nucleotide sequence ID" value="NZ_RPFW01000002.1"/>
</dbReference>
<dbReference type="CDD" id="cd02440">
    <property type="entry name" value="AdoMet_MTases"/>
    <property type="match status" value="1"/>
</dbReference>
<dbReference type="InterPro" id="IPR029063">
    <property type="entry name" value="SAM-dependent_MTases_sf"/>
</dbReference>
<name>A0A6P2C411_9ACTN</name>
<dbReference type="InterPro" id="IPR041698">
    <property type="entry name" value="Methyltransf_25"/>
</dbReference>
<dbReference type="GO" id="GO:0008168">
    <property type="term" value="F:methyltransferase activity"/>
    <property type="evidence" value="ECO:0007669"/>
    <property type="project" value="UniProtKB-KW"/>
</dbReference>
<dbReference type="EMBL" id="RPFW01000002">
    <property type="protein sequence ID" value="TVZ04931.1"/>
    <property type="molecule type" value="Genomic_DNA"/>
</dbReference>
<reference evidence="2 3" key="1">
    <citation type="submission" date="2018-11" db="EMBL/GenBank/DDBJ databases">
        <title>Trebonia kvetii gen.nov., sp.nov., a novel acidophilic actinobacterium, and proposal of the new actinobacterial family Treboniaceae fam. nov.</title>
        <authorList>
            <person name="Rapoport D."/>
            <person name="Sagova-Mareckova M."/>
            <person name="Sedlacek I."/>
            <person name="Provaznik J."/>
            <person name="Kralova S."/>
            <person name="Pavlinic D."/>
            <person name="Benes V."/>
            <person name="Kopecky J."/>
        </authorList>
    </citation>
    <scope>NUCLEOTIDE SEQUENCE [LARGE SCALE GENOMIC DNA]</scope>
    <source>
        <strain evidence="2 3">15Tr583</strain>
    </source>
</reference>
<keyword evidence="2" id="KW-0489">Methyltransferase</keyword>
<organism evidence="2 3">
    <name type="scientific">Trebonia kvetii</name>
    <dbReference type="NCBI Taxonomy" id="2480626"/>
    <lineage>
        <taxon>Bacteria</taxon>
        <taxon>Bacillati</taxon>
        <taxon>Actinomycetota</taxon>
        <taxon>Actinomycetes</taxon>
        <taxon>Streptosporangiales</taxon>
        <taxon>Treboniaceae</taxon>
        <taxon>Trebonia</taxon>
    </lineage>
</organism>
<dbReference type="Pfam" id="PF13649">
    <property type="entry name" value="Methyltransf_25"/>
    <property type="match status" value="1"/>
</dbReference>
<keyword evidence="3" id="KW-1185">Reference proteome</keyword>
<sequence>MIDPEIISYYECNGERDRLGSGARGIEFLRMWELLERFLPAAPATVLDVGGAAGRYAIPLAAVGYEVHLIDPVQHLVSQAIEDSRTAVPLASARIGDARSLAVADSSADAVLLFGPLYHLTCRDDRVAALSEARRATRPGGVVLAVGLSRFYPLLEELAAGKPRSPAATAQFLAGGQYRNPDGDVAGFTTSYFHRPEDLAAEVADAGLTLDRIVGGTGIAKIALPDLAERLDDQERRAAVTDLLRRTEAEPSLLGFSQNLVAIARADR</sequence>
<protein>
    <submittedName>
        <fullName evidence="2">Class I SAM-dependent methyltransferase</fullName>
    </submittedName>
</protein>
<evidence type="ECO:0000313" key="3">
    <source>
        <dbReference type="Proteomes" id="UP000460272"/>
    </source>
</evidence>
<keyword evidence="2" id="KW-0808">Transferase</keyword>